<evidence type="ECO:0000313" key="12">
    <source>
        <dbReference type="EMBL" id="KAJ1527005.1"/>
    </source>
</evidence>
<accession>A0AAV7XLH8</accession>
<evidence type="ECO:0000313" key="13">
    <source>
        <dbReference type="Proteomes" id="UP001075354"/>
    </source>
</evidence>
<dbReference type="InterPro" id="IPR003439">
    <property type="entry name" value="ABC_transporter-like_ATP-bd"/>
</dbReference>
<dbReference type="AlphaFoldDB" id="A0AAV7XLH8"/>
<keyword evidence="5" id="KW-0547">Nucleotide-binding</keyword>
<evidence type="ECO:0000256" key="3">
    <source>
        <dbReference type="ARBA" id="ARBA00022448"/>
    </source>
</evidence>
<dbReference type="SUPFAM" id="SSF52540">
    <property type="entry name" value="P-loop containing nucleoside triphosphate hydrolases"/>
    <property type="match status" value="1"/>
</dbReference>
<dbReference type="Pfam" id="PF00005">
    <property type="entry name" value="ABC_tran"/>
    <property type="match status" value="1"/>
</dbReference>
<dbReference type="SMART" id="SM00382">
    <property type="entry name" value="AAA"/>
    <property type="match status" value="1"/>
</dbReference>
<evidence type="ECO:0000259" key="11">
    <source>
        <dbReference type="PROSITE" id="PS50893"/>
    </source>
</evidence>
<dbReference type="FunFam" id="3.40.50.300:FF:001077">
    <property type="entry name" value="Uncharacterized protein, isoform A"/>
    <property type="match status" value="1"/>
</dbReference>
<evidence type="ECO:0000256" key="8">
    <source>
        <dbReference type="ARBA" id="ARBA00023136"/>
    </source>
</evidence>
<dbReference type="GO" id="GO:0016887">
    <property type="term" value="F:ATP hydrolysis activity"/>
    <property type="evidence" value="ECO:0007669"/>
    <property type="project" value="InterPro"/>
</dbReference>
<feature type="transmembrane region" description="Helical" evidence="10">
    <location>
        <begin position="674"/>
        <end position="696"/>
    </location>
</feature>
<feature type="domain" description="ABC transporter" evidence="11">
    <location>
        <begin position="108"/>
        <end position="342"/>
    </location>
</feature>
<keyword evidence="4 10" id="KW-0812">Transmembrane</keyword>
<keyword evidence="7 10" id="KW-1133">Transmembrane helix</keyword>
<dbReference type="InterPro" id="IPR003593">
    <property type="entry name" value="AAA+_ATPase"/>
</dbReference>
<dbReference type="EMBL" id="JAPTSV010000006">
    <property type="protein sequence ID" value="KAJ1527005.1"/>
    <property type="molecule type" value="Genomic_DNA"/>
</dbReference>
<evidence type="ECO:0000256" key="9">
    <source>
        <dbReference type="SAM" id="MobiDB-lite"/>
    </source>
</evidence>
<comment type="caution">
    <text evidence="12">The sequence shown here is derived from an EMBL/GenBank/DDBJ whole genome shotgun (WGS) entry which is preliminary data.</text>
</comment>
<feature type="transmembrane region" description="Helical" evidence="10">
    <location>
        <begin position="526"/>
        <end position="553"/>
    </location>
</feature>
<sequence length="705" mass="76620">MESLRDVVVMSALARSPSSGTDSGRCSPSTATTATATTPPSVSSSSGGASSGVDTASLSAALTAPAPPLDPLDGDLPMAPWPPLGSPGGDSEVDGWNMKPAIEVPVNLAFQKISYTVHTRVRLRREPRRILQGVSGEFRAGQLTAIMGPSGAGKSTLLDVLSGYTRLLVNGSPRDSRAFRRQSVYIQQDAPLHPQLTVAEAMSVAAVLKLGCGKAAESRARIAEVLQSLGLHEHFDTMTGRLSGGQLKRLAIALELLSNPPVMFFDEPTSGLDSSTTKQCVGVLRRLARQGRTVVCTIHTPSATVFEMLDQLYLLVDGRCAYSGHTANLLPYMAGLGLRCPPYHNPADFALEVTGGEYGDYNDDLVRAIDNGRCDLWVSTSTAAPASAAHGGDDVSLSRQSSVSTSAASAAASDGGHCRQSPRVYPASFWMQLYVLIKRTFRKGLRDRMLCHSRLYIHLVAGLLIGVLFLNIGSDAAHVFHNFSLLFFCLMFLMFTALSAMILAFPLEMPIIAREHFNRWYSLKSYFLAVTISDVPLQGACTCVYACIVYYMTAQPMEVARFIQFLLINALVSYVAQSVGLLVGAAMKVEHGVIFGPLAILPFTVFSGYFVHQRDAPSSMRWLFHASYLKYGLSGSMLAVYGYGREPLGCSDDYCHFTRPEKFLHELDLDKGNYWMDAGVLFAIGSVIRLAAYFVLRLRLRRFRQ</sequence>
<feature type="compositionally biased region" description="Low complexity" evidence="9">
    <location>
        <begin position="27"/>
        <end position="64"/>
    </location>
</feature>
<evidence type="ECO:0000256" key="10">
    <source>
        <dbReference type="SAM" id="Phobius"/>
    </source>
</evidence>
<dbReference type="InterPro" id="IPR017871">
    <property type="entry name" value="ABC_transporter-like_CS"/>
</dbReference>
<feature type="transmembrane region" description="Helical" evidence="10">
    <location>
        <begin position="455"/>
        <end position="473"/>
    </location>
</feature>
<gene>
    <name evidence="12" type="ORF">ONE63_008549</name>
</gene>
<protein>
    <recommendedName>
        <fullName evidence="11">ABC transporter domain-containing protein</fullName>
    </recommendedName>
</protein>
<dbReference type="PROSITE" id="PS50893">
    <property type="entry name" value="ABC_TRANSPORTER_2"/>
    <property type="match status" value="1"/>
</dbReference>
<dbReference type="GO" id="GO:0005886">
    <property type="term" value="C:plasma membrane"/>
    <property type="evidence" value="ECO:0007669"/>
    <property type="project" value="TreeGrafter"/>
</dbReference>
<evidence type="ECO:0000256" key="6">
    <source>
        <dbReference type="ARBA" id="ARBA00022840"/>
    </source>
</evidence>
<keyword evidence="8 10" id="KW-0472">Membrane</keyword>
<dbReference type="PANTHER" id="PTHR48041:SF133">
    <property type="entry name" value="GH24286P"/>
    <property type="match status" value="1"/>
</dbReference>
<feature type="transmembrane region" description="Helical" evidence="10">
    <location>
        <begin position="623"/>
        <end position="644"/>
    </location>
</feature>
<feature type="transmembrane region" description="Helical" evidence="10">
    <location>
        <begin position="485"/>
        <end position="506"/>
    </location>
</feature>
<evidence type="ECO:0000256" key="4">
    <source>
        <dbReference type="ARBA" id="ARBA00022692"/>
    </source>
</evidence>
<dbReference type="InterPro" id="IPR043926">
    <property type="entry name" value="ABCG_dom"/>
</dbReference>
<comment type="similarity">
    <text evidence="2">Belongs to the ABC transporter superfamily. ABCG family. Eye pigment precursor importer (TC 3.A.1.204) subfamily.</text>
</comment>
<keyword evidence="13" id="KW-1185">Reference proteome</keyword>
<evidence type="ECO:0000256" key="1">
    <source>
        <dbReference type="ARBA" id="ARBA00004141"/>
    </source>
</evidence>
<comment type="subcellular location">
    <subcellularLocation>
        <location evidence="1">Membrane</location>
        <topology evidence="1">Multi-pass membrane protein</topology>
    </subcellularLocation>
</comment>
<dbReference type="PROSITE" id="PS00211">
    <property type="entry name" value="ABC_TRANSPORTER_1"/>
    <property type="match status" value="1"/>
</dbReference>
<dbReference type="PANTHER" id="PTHR48041">
    <property type="entry name" value="ABC TRANSPORTER G FAMILY MEMBER 28"/>
    <property type="match status" value="1"/>
</dbReference>
<evidence type="ECO:0000256" key="7">
    <source>
        <dbReference type="ARBA" id="ARBA00022989"/>
    </source>
</evidence>
<dbReference type="Gene3D" id="3.40.50.300">
    <property type="entry name" value="P-loop containing nucleotide triphosphate hydrolases"/>
    <property type="match status" value="1"/>
</dbReference>
<feature type="transmembrane region" description="Helical" evidence="10">
    <location>
        <begin position="565"/>
        <end position="587"/>
    </location>
</feature>
<reference evidence="12" key="1">
    <citation type="submission" date="2022-12" db="EMBL/GenBank/DDBJ databases">
        <title>Chromosome-level genome assembly of the bean flower thrips Megalurothrips usitatus.</title>
        <authorList>
            <person name="Ma L."/>
            <person name="Liu Q."/>
            <person name="Li H."/>
            <person name="Cai W."/>
        </authorList>
    </citation>
    <scope>NUCLEOTIDE SEQUENCE</scope>
    <source>
        <strain evidence="12">Cailab_2022a</strain>
    </source>
</reference>
<dbReference type="InterPro" id="IPR013525">
    <property type="entry name" value="ABC2_TM"/>
</dbReference>
<evidence type="ECO:0000256" key="5">
    <source>
        <dbReference type="ARBA" id="ARBA00022741"/>
    </source>
</evidence>
<dbReference type="Pfam" id="PF19055">
    <property type="entry name" value="ABC2_membrane_7"/>
    <property type="match status" value="1"/>
</dbReference>
<dbReference type="GO" id="GO:0140359">
    <property type="term" value="F:ABC-type transporter activity"/>
    <property type="evidence" value="ECO:0007669"/>
    <property type="project" value="InterPro"/>
</dbReference>
<proteinExistence type="inferred from homology"/>
<dbReference type="GO" id="GO:0005524">
    <property type="term" value="F:ATP binding"/>
    <property type="evidence" value="ECO:0007669"/>
    <property type="project" value="UniProtKB-KW"/>
</dbReference>
<feature type="compositionally biased region" description="Polar residues" evidence="9">
    <location>
        <begin position="16"/>
        <end position="26"/>
    </location>
</feature>
<keyword evidence="6" id="KW-0067">ATP-binding</keyword>
<dbReference type="Proteomes" id="UP001075354">
    <property type="component" value="Chromosome 6"/>
</dbReference>
<dbReference type="InterPro" id="IPR050352">
    <property type="entry name" value="ABCG_transporters"/>
</dbReference>
<dbReference type="CDD" id="cd03213">
    <property type="entry name" value="ABCG_EPDR"/>
    <property type="match status" value="1"/>
</dbReference>
<name>A0AAV7XLH8_9NEOP</name>
<feature type="region of interest" description="Disordered" evidence="9">
    <location>
        <begin position="1"/>
        <end position="96"/>
    </location>
</feature>
<dbReference type="InterPro" id="IPR027417">
    <property type="entry name" value="P-loop_NTPase"/>
</dbReference>
<organism evidence="12 13">
    <name type="scientific">Megalurothrips usitatus</name>
    <name type="common">bean blossom thrips</name>
    <dbReference type="NCBI Taxonomy" id="439358"/>
    <lineage>
        <taxon>Eukaryota</taxon>
        <taxon>Metazoa</taxon>
        <taxon>Ecdysozoa</taxon>
        <taxon>Arthropoda</taxon>
        <taxon>Hexapoda</taxon>
        <taxon>Insecta</taxon>
        <taxon>Pterygota</taxon>
        <taxon>Neoptera</taxon>
        <taxon>Paraneoptera</taxon>
        <taxon>Thysanoptera</taxon>
        <taxon>Terebrantia</taxon>
        <taxon>Thripoidea</taxon>
        <taxon>Thripidae</taxon>
        <taxon>Megalurothrips</taxon>
    </lineage>
</organism>
<feature type="transmembrane region" description="Helical" evidence="10">
    <location>
        <begin position="593"/>
        <end position="611"/>
    </location>
</feature>
<dbReference type="Pfam" id="PF01061">
    <property type="entry name" value="ABC2_membrane"/>
    <property type="match status" value="1"/>
</dbReference>
<evidence type="ECO:0000256" key="2">
    <source>
        <dbReference type="ARBA" id="ARBA00005814"/>
    </source>
</evidence>
<keyword evidence="3" id="KW-0813">Transport</keyword>